<dbReference type="Gene3D" id="1.10.260.40">
    <property type="entry name" value="lambda repressor-like DNA-binding domains"/>
    <property type="match status" value="1"/>
</dbReference>
<evidence type="ECO:0000313" key="2">
    <source>
        <dbReference type="EMBL" id="MSU10002.1"/>
    </source>
</evidence>
<sequence>MKAWLKALRYEKKLRQQDVAQAASISRQFYNLIENDSRRPSPEAAKRIAGVLGFPDKWYMLLENAPAEQLTLFSG</sequence>
<keyword evidence="3" id="KW-1185">Reference proteome</keyword>
<dbReference type="EMBL" id="VUNR01000045">
    <property type="protein sequence ID" value="MSU10002.1"/>
    <property type="molecule type" value="Genomic_DNA"/>
</dbReference>
<dbReference type="Proteomes" id="UP000433181">
    <property type="component" value="Unassembled WGS sequence"/>
</dbReference>
<evidence type="ECO:0000313" key="3">
    <source>
        <dbReference type="Proteomes" id="UP000433181"/>
    </source>
</evidence>
<dbReference type="CDD" id="cd00093">
    <property type="entry name" value="HTH_XRE"/>
    <property type="match status" value="1"/>
</dbReference>
<dbReference type="Pfam" id="PF01381">
    <property type="entry name" value="HTH_3"/>
    <property type="match status" value="1"/>
</dbReference>
<protein>
    <submittedName>
        <fullName evidence="2">Helix-turn-helix transcriptional regulator</fullName>
    </submittedName>
</protein>
<dbReference type="InterPro" id="IPR001387">
    <property type="entry name" value="Cro/C1-type_HTH"/>
</dbReference>
<comment type="caution">
    <text evidence="2">The sequence shown here is derived from an EMBL/GenBank/DDBJ whole genome shotgun (WGS) entry which is preliminary data.</text>
</comment>
<accession>A0A6I2UM28</accession>
<dbReference type="PROSITE" id="PS50943">
    <property type="entry name" value="HTH_CROC1"/>
    <property type="match status" value="1"/>
</dbReference>
<evidence type="ECO:0000259" key="1">
    <source>
        <dbReference type="PROSITE" id="PS50943"/>
    </source>
</evidence>
<dbReference type="SUPFAM" id="SSF47413">
    <property type="entry name" value="lambda repressor-like DNA-binding domains"/>
    <property type="match status" value="1"/>
</dbReference>
<dbReference type="SMART" id="SM00530">
    <property type="entry name" value="HTH_XRE"/>
    <property type="match status" value="1"/>
</dbReference>
<name>A0A6I2UM28_9FIRM</name>
<dbReference type="GO" id="GO:0003677">
    <property type="term" value="F:DNA binding"/>
    <property type="evidence" value="ECO:0007669"/>
    <property type="project" value="InterPro"/>
</dbReference>
<dbReference type="InterPro" id="IPR010982">
    <property type="entry name" value="Lambda_DNA-bd_dom_sf"/>
</dbReference>
<dbReference type="RefSeq" id="WP_154408166.1">
    <property type="nucleotide sequence ID" value="NZ_VUNR01000045.1"/>
</dbReference>
<reference evidence="2 3" key="1">
    <citation type="submission" date="2019-08" db="EMBL/GenBank/DDBJ databases">
        <title>In-depth cultivation of the pig gut microbiome towards novel bacterial diversity and tailored functional studies.</title>
        <authorList>
            <person name="Wylensek D."/>
            <person name="Hitch T.C.A."/>
            <person name="Clavel T."/>
        </authorList>
    </citation>
    <scope>NUCLEOTIDE SEQUENCE [LARGE SCALE GENOMIC DNA]</scope>
    <source>
        <strain evidence="2 3">WCA-693-APC-5D-A</strain>
    </source>
</reference>
<dbReference type="GeneID" id="96779964"/>
<organism evidence="2 3">
    <name type="scientific">Anaerovibrio slackiae</name>
    <dbReference type="NCBI Taxonomy" id="2652309"/>
    <lineage>
        <taxon>Bacteria</taxon>
        <taxon>Bacillati</taxon>
        <taxon>Bacillota</taxon>
        <taxon>Negativicutes</taxon>
        <taxon>Selenomonadales</taxon>
        <taxon>Selenomonadaceae</taxon>
        <taxon>Anaerovibrio</taxon>
    </lineage>
</organism>
<feature type="domain" description="HTH cro/C1-type" evidence="1">
    <location>
        <begin position="5"/>
        <end position="58"/>
    </location>
</feature>
<gene>
    <name evidence="2" type="ORF">FYJ84_13605</name>
</gene>
<proteinExistence type="predicted"/>
<dbReference type="AlphaFoldDB" id="A0A6I2UM28"/>